<feature type="region of interest" description="Disordered" evidence="1">
    <location>
        <begin position="38"/>
        <end position="71"/>
    </location>
</feature>
<comment type="caution">
    <text evidence="2">The sequence shown here is derived from an EMBL/GenBank/DDBJ whole genome shotgun (WGS) entry which is preliminary data.</text>
</comment>
<evidence type="ECO:0000313" key="3">
    <source>
        <dbReference type="Proteomes" id="UP000318733"/>
    </source>
</evidence>
<dbReference type="Proteomes" id="UP000318733">
    <property type="component" value="Unassembled WGS sequence"/>
</dbReference>
<dbReference type="RefSeq" id="WP_186292764.1">
    <property type="nucleotide sequence ID" value="NZ_VLPK01000006.1"/>
</dbReference>
<sequence length="240" mass="25542">MKCSSFTYSDSPNDQMKRLIFIIPVLFFFLPSCSKKQDPAPASDPAGENSGITGTASGNGNSSGNTNSSGNNTATTTINFFNKTFTPISITINGTTQTIATGGKMQYSGKASASASGTASTSGKTSQGAQVGGAINWTINTSFPSAGNLDYALNIASDTFFLKIQNNSALSITSLYVNYQLVSQTLDNITIPNDHQIYNLGYYKGYTNSNVRAENGNTYWSWNSLALPFTQNQSITLKAN</sequence>
<feature type="compositionally biased region" description="Low complexity" evidence="1">
    <location>
        <begin position="49"/>
        <end position="71"/>
    </location>
</feature>
<evidence type="ECO:0000256" key="1">
    <source>
        <dbReference type="SAM" id="MobiDB-lite"/>
    </source>
</evidence>
<dbReference type="EMBL" id="VLPK01000006">
    <property type="protein sequence ID" value="TSJ36610.1"/>
    <property type="molecule type" value="Genomic_DNA"/>
</dbReference>
<evidence type="ECO:0000313" key="2">
    <source>
        <dbReference type="EMBL" id="TSJ36610.1"/>
    </source>
</evidence>
<proteinExistence type="predicted"/>
<reference evidence="2 3" key="1">
    <citation type="submission" date="2019-07" db="EMBL/GenBank/DDBJ databases">
        <authorList>
            <person name="Huq M.A."/>
        </authorList>
    </citation>
    <scope>NUCLEOTIDE SEQUENCE [LARGE SCALE GENOMIC DNA]</scope>
    <source>
        <strain evidence="2 3">MAH-19</strain>
    </source>
</reference>
<gene>
    <name evidence="2" type="ORF">FO440_22550</name>
</gene>
<keyword evidence="3" id="KW-1185">Reference proteome</keyword>
<protein>
    <submittedName>
        <fullName evidence="2">Uncharacterized protein</fullName>
    </submittedName>
</protein>
<accession>A0A556M9M7</accession>
<dbReference type="AlphaFoldDB" id="A0A556M9M7"/>
<organism evidence="2 3">
    <name type="scientific">Mucilaginibacter corticis</name>
    <dbReference type="NCBI Taxonomy" id="2597670"/>
    <lineage>
        <taxon>Bacteria</taxon>
        <taxon>Pseudomonadati</taxon>
        <taxon>Bacteroidota</taxon>
        <taxon>Sphingobacteriia</taxon>
        <taxon>Sphingobacteriales</taxon>
        <taxon>Sphingobacteriaceae</taxon>
        <taxon>Mucilaginibacter</taxon>
    </lineage>
</organism>
<name>A0A556M9M7_9SPHI</name>